<accession>A0AA97K4K8</accession>
<gene>
    <name evidence="8" type="primary">LOC129339098</name>
</gene>
<feature type="region of interest" description="Disordered" evidence="5">
    <location>
        <begin position="361"/>
        <end position="401"/>
    </location>
</feature>
<feature type="compositionally biased region" description="Polar residues" evidence="5">
    <location>
        <begin position="374"/>
        <end position="401"/>
    </location>
</feature>
<dbReference type="Gene3D" id="1.20.5.170">
    <property type="match status" value="1"/>
</dbReference>
<feature type="coiled-coil region" evidence="4">
    <location>
        <begin position="58"/>
        <end position="92"/>
    </location>
</feature>
<keyword evidence="2 4" id="KW-0175">Coiled coil</keyword>
<dbReference type="AlphaFoldDB" id="A0AA97K4K8"/>
<evidence type="ECO:0000256" key="3">
    <source>
        <dbReference type="RuleBase" id="RU000685"/>
    </source>
</evidence>
<dbReference type="SUPFAM" id="SSF64593">
    <property type="entry name" value="Intermediate filament protein, coiled coil region"/>
    <property type="match status" value="2"/>
</dbReference>
<dbReference type="PANTHER" id="PTHR23239:SF372">
    <property type="entry name" value="IF ROD DOMAIN-CONTAINING PROTEIN"/>
    <property type="match status" value="1"/>
</dbReference>
<feature type="domain" description="IF rod" evidence="6">
    <location>
        <begin position="54"/>
        <end position="365"/>
    </location>
</feature>
<dbReference type="InterPro" id="IPR018039">
    <property type="entry name" value="IF_conserved"/>
</dbReference>
<dbReference type="InterPro" id="IPR039008">
    <property type="entry name" value="IF_rod_dom"/>
</dbReference>
<evidence type="ECO:0000256" key="5">
    <source>
        <dbReference type="SAM" id="MobiDB-lite"/>
    </source>
</evidence>
<dbReference type="GO" id="GO:0045109">
    <property type="term" value="P:intermediate filament organization"/>
    <property type="evidence" value="ECO:0007669"/>
    <property type="project" value="TreeGrafter"/>
</dbReference>
<evidence type="ECO:0000313" key="8">
    <source>
        <dbReference type="RefSeq" id="XP_054849675.1"/>
    </source>
</evidence>
<comment type="similarity">
    <text evidence="3">Belongs to the intermediate filament family.</text>
</comment>
<dbReference type="GeneID" id="129339098"/>
<evidence type="ECO:0000259" key="6">
    <source>
        <dbReference type="PROSITE" id="PS51842"/>
    </source>
</evidence>
<dbReference type="KEGG" id="emc:129339098"/>
<dbReference type="Proteomes" id="UP001190640">
    <property type="component" value="Chromosome 12"/>
</dbReference>
<dbReference type="PRINTS" id="PR01248">
    <property type="entry name" value="TYPE1KERATIN"/>
</dbReference>
<dbReference type="FunFam" id="1.20.5.170:FF:000002">
    <property type="entry name" value="Type I keratin KA11"/>
    <property type="match status" value="1"/>
</dbReference>
<dbReference type="PROSITE" id="PS00226">
    <property type="entry name" value="IF_ROD_1"/>
    <property type="match status" value="1"/>
</dbReference>
<organism evidence="7 8">
    <name type="scientific">Eublepharis macularius</name>
    <name type="common">Leopard gecko</name>
    <name type="synonym">Cyrtodactylus macularius</name>
    <dbReference type="NCBI Taxonomy" id="481883"/>
    <lineage>
        <taxon>Eukaryota</taxon>
        <taxon>Metazoa</taxon>
        <taxon>Chordata</taxon>
        <taxon>Craniata</taxon>
        <taxon>Vertebrata</taxon>
        <taxon>Euteleostomi</taxon>
        <taxon>Lepidosauria</taxon>
        <taxon>Squamata</taxon>
        <taxon>Bifurcata</taxon>
        <taxon>Gekkota</taxon>
        <taxon>Eublepharidae</taxon>
        <taxon>Eublepharinae</taxon>
        <taxon>Eublepharis</taxon>
    </lineage>
</organism>
<dbReference type="PANTHER" id="PTHR23239">
    <property type="entry name" value="INTERMEDIATE FILAMENT"/>
    <property type="match status" value="1"/>
</dbReference>
<proteinExistence type="inferred from homology"/>
<keyword evidence="1 3" id="KW-0403">Intermediate filament</keyword>
<keyword evidence="7" id="KW-1185">Reference proteome</keyword>
<dbReference type="Gene3D" id="1.20.5.1160">
    <property type="entry name" value="Vasodilator-stimulated phosphoprotein"/>
    <property type="match status" value="1"/>
</dbReference>
<feature type="coiled-coil region" evidence="4">
    <location>
        <begin position="165"/>
        <end position="210"/>
    </location>
</feature>
<protein>
    <submittedName>
        <fullName evidence="8">Keratin, type I cytoskeletal 13-like</fullName>
    </submittedName>
</protein>
<evidence type="ECO:0000256" key="1">
    <source>
        <dbReference type="ARBA" id="ARBA00022754"/>
    </source>
</evidence>
<evidence type="ECO:0000256" key="2">
    <source>
        <dbReference type="ARBA" id="ARBA00023054"/>
    </source>
</evidence>
<dbReference type="GO" id="GO:0005198">
    <property type="term" value="F:structural molecule activity"/>
    <property type="evidence" value="ECO:0007669"/>
    <property type="project" value="InterPro"/>
</dbReference>
<reference evidence="8" key="1">
    <citation type="submission" date="2025-08" db="UniProtKB">
        <authorList>
            <consortium name="RefSeq"/>
        </authorList>
    </citation>
    <scope>IDENTIFICATION</scope>
    <source>
        <tissue evidence="8">Blood</tissue>
    </source>
</reference>
<dbReference type="SMART" id="SM01391">
    <property type="entry name" value="Filament"/>
    <property type="match status" value="1"/>
</dbReference>
<evidence type="ECO:0000313" key="7">
    <source>
        <dbReference type="Proteomes" id="UP001190640"/>
    </source>
</evidence>
<dbReference type="Gene3D" id="1.20.5.500">
    <property type="entry name" value="Single helix bin"/>
    <property type="match status" value="1"/>
</dbReference>
<name>A0AA97K4K8_EUBMA</name>
<dbReference type="PROSITE" id="PS51842">
    <property type="entry name" value="IF_ROD_2"/>
    <property type="match status" value="1"/>
</dbReference>
<dbReference type="GO" id="GO:0005882">
    <property type="term" value="C:intermediate filament"/>
    <property type="evidence" value="ECO:0007669"/>
    <property type="project" value="UniProtKB-KW"/>
</dbReference>
<dbReference type="InterPro" id="IPR002957">
    <property type="entry name" value="Keratin_I"/>
</dbReference>
<sequence>MSTGSFPVSSYDGYTQFGYGDGLIEVGGGIVGNIIGGMGGDPGVCGVIFSSIDGKVIMQNLNDRLASYMDKVRCLEAGNAELETKIEDFLAQNGPIGEPKDYSHYYQQIEELKNQIICSSVQNNKILLKIDNSQMNVEDMKQKLETEYGLRQNVEADINGLHPILDQLTHCKSDLEVEFASLQEEIFNLKKSHEKELKSLKRQTSKVNVKVSSCPGPDLKKILEDMRYKYEAMIDLNCKEVAEWYERKLEEVNQEVCINSKEIEDGKQKLIDLKRQLQALEIDLQAQCNLRDTLQASLAETECCYNAQLAEIQGYILCTEQQLEELRLEMEDQSQEYKELLNVKNRLEQEIETYRSLLEEGQQDHMGGRGTGITHPSSAGSAGRTSSQSTKRQPSQATYHH</sequence>
<dbReference type="RefSeq" id="XP_054849675.1">
    <property type="nucleotide sequence ID" value="XM_054993700.1"/>
</dbReference>
<dbReference type="GO" id="GO:0030855">
    <property type="term" value="P:epithelial cell differentiation"/>
    <property type="evidence" value="ECO:0007669"/>
    <property type="project" value="TreeGrafter"/>
</dbReference>
<dbReference type="Pfam" id="PF00038">
    <property type="entry name" value="Filament"/>
    <property type="match status" value="1"/>
</dbReference>
<evidence type="ECO:0000256" key="4">
    <source>
        <dbReference type="SAM" id="Coils"/>
    </source>
</evidence>
<feature type="coiled-coil region" evidence="4">
    <location>
        <begin position="263"/>
        <end position="290"/>
    </location>
</feature>